<protein>
    <submittedName>
        <fullName evidence="1">Uncharacterized protein</fullName>
    </submittedName>
</protein>
<organism evidence="1">
    <name type="scientific">Cryptosporidium canis</name>
    <dbReference type="NCBI Taxonomy" id="195482"/>
    <lineage>
        <taxon>Eukaryota</taxon>
        <taxon>Sar</taxon>
        <taxon>Alveolata</taxon>
        <taxon>Apicomplexa</taxon>
        <taxon>Conoidasida</taxon>
        <taxon>Coccidia</taxon>
        <taxon>Eucoccidiorida</taxon>
        <taxon>Eimeriorina</taxon>
        <taxon>Cryptosporidiidae</taxon>
        <taxon>Cryptosporidium</taxon>
    </lineage>
</organism>
<accession>A0A9D5DG12</accession>
<dbReference type="OrthoDB" id="338667at2759"/>
<dbReference type="Gene3D" id="1.25.10.10">
    <property type="entry name" value="Leucine-rich Repeat Variant"/>
    <property type="match status" value="1"/>
</dbReference>
<gene>
    <name evidence="1" type="ORF">OJ253_3400</name>
</gene>
<dbReference type="Proteomes" id="UP001067231">
    <property type="component" value="Unassembled WGS sequence"/>
</dbReference>
<reference evidence="1" key="1">
    <citation type="submission" date="2022-10" db="EMBL/GenBank/DDBJ databases">
        <title>Adaptive evolution leads to modifications in subtelomeric GC content in a zoonotic Cryptosporidium species.</title>
        <authorList>
            <person name="Li J."/>
            <person name="Feng Y."/>
            <person name="Xiao L."/>
        </authorList>
    </citation>
    <scope>NUCLEOTIDE SEQUENCE</scope>
    <source>
        <strain evidence="1">33844</strain>
    </source>
</reference>
<dbReference type="EMBL" id="JAPCXC010000114">
    <property type="protein sequence ID" value="KAJ1604919.1"/>
    <property type="molecule type" value="Genomic_DNA"/>
</dbReference>
<name>A0A9D5DG12_9CRYT</name>
<dbReference type="InterPro" id="IPR016024">
    <property type="entry name" value="ARM-type_fold"/>
</dbReference>
<sequence length="426" mass="48281">MGCCVTKDVSTLGNDKLEKKSHGLSLSHGMIPSSQFTGRVSSLKEMMYTEHINNKNICHTSSMEFIQPQIKELHAIWITSILKKLRSEIDTIFLLSRLIEIMELLDPSDGNSIVRSHMCESGAVEIISNTIKHHKGSPEIVLICIFLLTHLFFNDGISEQMVPLIIPDILDLFTNLEMMHWDSSENNSILMAIFRLIFISSSDSQRVCEIWIESDVGRKIVLYLKDESIDERTQIWGFAALRFLVRSSLSACEEFLKLGVFELATPKLDKNQDLFLIESILALYVAILSTSKDFKLNNPNIIKEILEIVAGNINNGQIVQYGLVILVMSCQRTEVYSHIISAYGAKKLIQSIIRTYRKDSAYIQIIHLSKLLIECLCSYCSKTTSIKLVNNRLVFSHQFDPGRFAASDSAWMMVEVGKEIHTLIKP</sequence>
<dbReference type="InterPro" id="IPR011989">
    <property type="entry name" value="ARM-like"/>
</dbReference>
<dbReference type="AlphaFoldDB" id="A0A9D5DG12"/>
<comment type="caution">
    <text evidence="1">The sequence shown here is derived from an EMBL/GenBank/DDBJ whole genome shotgun (WGS) entry which is preliminary data.</text>
</comment>
<dbReference type="SUPFAM" id="SSF48371">
    <property type="entry name" value="ARM repeat"/>
    <property type="match status" value="1"/>
</dbReference>
<proteinExistence type="predicted"/>
<evidence type="ECO:0000313" key="1">
    <source>
        <dbReference type="EMBL" id="KAJ1604919.1"/>
    </source>
</evidence>